<evidence type="ECO:0000313" key="2">
    <source>
        <dbReference type="Proteomes" id="UP000664991"/>
    </source>
</evidence>
<sequence length="109" mass="12049">MPDMLVSVSNALETLMIPVVNSDYRPFEDQLIQHMDNVFDPMICLSLVAPPATSWPLRSTGEFFTSLPMGQTDRRICSNSKGGWNLLQANLLQLPTPGCRCANGFAFIS</sequence>
<accession>A0A836A7I7</accession>
<comment type="caution">
    <text evidence="1">The sequence shown here is derived from an EMBL/GenBank/DDBJ whole genome shotgun (WGS) entry which is preliminary data.</text>
</comment>
<proteinExistence type="predicted"/>
<dbReference type="EMBL" id="JAEMGP010000013">
    <property type="protein sequence ID" value="KAG5201625.1"/>
    <property type="molecule type" value="Genomic_DNA"/>
</dbReference>
<organism evidence="1 2">
    <name type="scientific">Ovis aries</name>
    <name type="common">Sheep</name>
    <dbReference type="NCBI Taxonomy" id="9940"/>
    <lineage>
        <taxon>Eukaryota</taxon>
        <taxon>Metazoa</taxon>
        <taxon>Chordata</taxon>
        <taxon>Craniata</taxon>
        <taxon>Vertebrata</taxon>
        <taxon>Euteleostomi</taxon>
        <taxon>Mammalia</taxon>
        <taxon>Eutheria</taxon>
        <taxon>Laurasiatheria</taxon>
        <taxon>Artiodactyla</taxon>
        <taxon>Ruminantia</taxon>
        <taxon>Pecora</taxon>
        <taxon>Bovidae</taxon>
        <taxon>Caprinae</taxon>
        <taxon>Ovis</taxon>
    </lineage>
</organism>
<evidence type="ECO:0000313" key="1">
    <source>
        <dbReference type="EMBL" id="KAG5201625.1"/>
    </source>
</evidence>
<dbReference type="Proteomes" id="UP000664991">
    <property type="component" value="Unassembled WGS sequence"/>
</dbReference>
<reference evidence="1 2" key="1">
    <citation type="submission" date="2020-12" db="EMBL/GenBank/DDBJ databases">
        <title>De novo assembly of Tibetan sheep genome.</title>
        <authorList>
            <person name="Li X."/>
        </authorList>
    </citation>
    <scope>NUCLEOTIDE SEQUENCE [LARGE SCALE GENOMIC DNA]</scope>
    <source>
        <tissue evidence="1">Heart</tissue>
    </source>
</reference>
<dbReference type="AlphaFoldDB" id="A0A836A7I7"/>
<protein>
    <submittedName>
        <fullName evidence="1">Uncharacterized protein</fullName>
    </submittedName>
</protein>
<gene>
    <name evidence="1" type="ORF">JEQ12_004388</name>
</gene>
<name>A0A836A7I7_SHEEP</name>